<protein>
    <submittedName>
        <fullName evidence="2">Uncharacterized protein</fullName>
    </submittedName>
</protein>
<name>A0A7H9AWK7_ZYGMR</name>
<gene>
    <name evidence="2" type="ORF">HG535_0A04670</name>
</gene>
<dbReference type="SUPFAM" id="SSF54506">
    <property type="entry name" value="Diaminopimelate epimerase-like"/>
    <property type="match status" value="1"/>
</dbReference>
<dbReference type="OrthoDB" id="75169at2759"/>
<evidence type="ECO:0000313" key="3">
    <source>
        <dbReference type="Proteomes" id="UP000509704"/>
    </source>
</evidence>
<dbReference type="GO" id="GO:0005737">
    <property type="term" value="C:cytoplasm"/>
    <property type="evidence" value="ECO:0007669"/>
    <property type="project" value="TreeGrafter"/>
</dbReference>
<dbReference type="NCBIfam" id="TIGR00654">
    <property type="entry name" value="PhzF_family"/>
    <property type="match status" value="1"/>
</dbReference>
<organism evidence="2 3">
    <name type="scientific">Zygotorulaspora mrakii</name>
    <name type="common">Zygosaccharomyces mrakii</name>
    <dbReference type="NCBI Taxonomy" id="42260"/>
    <lineage>
        <taxon>Eukaryota</taxon>
        <taxon>Fungi</taxon>
        <taxon>Dikarya</taxon>
        <taxon>Ascomycota</taxon>
        <taxon>Saccharomycotina</taxon>
        <taxon>Saccharomycetes</taxon>
        <taxon>Saccharomycetales</taxon>
        <taxon>Saccharomycetaceae</taxon>
        <taxon>Zygotorulaspora</taxon>
    </lineage>
</organism>
<dbReference type="PANTHER" id="PTHR13774:SF32">
    <property type="entry name" value="ANTISENSE-ENHANCING SEQUENCE 1"/>
    <property type="match status" value="1"/>
</dbReference>
<evidence type="ECO:0000256" key="1">
    <source>
        <dbReference type="PIRSR" id="PIRSR016184-1"/>
    </source>
</evidence>
<accession>A0A7H9AWK7</accession>
<feature type="active site" evidence="1">
    <location>
        <position position="52"/>
    </location>
</feature>
<dbReference type="Gene3D" id="3.10.310.10">
    <property type="entry name" value="Diaminopimelate Epimerase, Chain A, domain 1"/>
    <property type="match status" value="2"/>
</dbReference>
<proteinExistence type="predicted"/>
<dbReference type="GeneID" id="59234163"/>
<dbReference type="PIRSF" id="PIRSF016184">
    <property type="entry name" value="PhzC_PhzF"/>
    <property type="match status" value="1"/>
</dbReference>
<dbReference type="PANTHER" id="PTHR13774">
    <property type="entry name" value="PHENAZINE BIOSYNTHESIS PROTEIN"/>
    <property type="match status" value="1"/>
</dbReference>
<dbReference type="Proteomes" id="UP000509704">
    <property type="component" value="Chromosome 1"/>
</dbReference>
<sequence length="292" mass="31680">MAFILPFKQVDVFTNVPFKGNPVAVINCLNITEDQISSKQMQAVANWTNLSETTFIFKSSHPECHYKIRIFTPLNELPLAGHPMIGTCKAFLEFTETKNVSKMYCESKLGVIELSIASTGEISFKAPPADIEGIAAEASAGYQKSLGCEPVASPKLVRVGPKWVVFLVSDAEKCYGVNPDFAKLKHISNIFEHTGLILAGSKSGSMTNFEMRAFAPAEGVDEDPVCGSGSLALTRYLHDHFKYSETTQINITEGGRLGRDGHIKTCVSIIESETSYSTGGDAITIINGTISI</sequence>
<evidence type="ECO:0000313" key="2">
    <source>
        <dbReference type="EMBL" id="QLG70527.1"/>
    </source>
</evidence>
<keyword evidence="3" id="KW-1185">Reference proteome</keyword>
<dbReference type="EMBL" id="CP058604">
    <property type="protein sequence ID" value="QLG70527.1"/>
    <property type="molecule type" value="Genomic_DNA"/>
</dbReference>
<reference evidence="2 3" key="1">
    <citation type="submission" date="2020-07" db="EMBL/GenBank/DDBJ databases">
        <title>The yeast mating-type switching endonuclease HO is a domesticated member of an unorthodox homing genetic element family.</title>
        <authorList>
            <person name="Coughlan A.Y."/>
            <person name="Lombardi L."/>
            <person name="Braun-Galleani S."/>
            <person name="Martos A.R."/>
            <person name="Galeote V."/>
            <person name="Bigey F."/>
            <person name="Dequin S."/>
            <person name="Byrne K.P."/>
            <person name="Wolfe K.H."/>
        </authorList>
    </citation>
    <scope>NUCLEOTIDE SEQUENCE [LARGE SCALE GENOMIC DNA]</scope>
    <source>
        <strain evidence="2 3">NRRL Y-6702</strain>
    </source>
</reference>
<dbReference type="InterPro" id="IPR003719">
    <property type="entry name" value="Phenazine_PhzF-like"/>
</dbReference>
<dbReference type="KEGG" id="zmk:HG535_0A04670"/>
<dbReference type="AlphaFoldDB" id="A0A7H9AWK7"/>
<dbReference type="Pfam" id="PF02567">
    <property type="entry name" value="PhzC-PhzF"/>
    <property type="match status" value="1"/>
</dbReference>
<dbReference type="GO" id="GO:0016853">
    <property type="term" value="F:isomerase activity"/>
    <property type="evidence" value="ECO:0007669"/>
    <property type="project" value="TreeGrafter"/>
</dbReference>
<dbReference type="RefSeq" id="XP_037142255.1">
    <property type="nucleotide sequence ID" value="XM_037286360.1"/>
</dbReference>